<dbReference type="SUPFAM" id="SSF160424">
    <property type="entry name" value="BH3703-like"/>
    <property type="match status" value="1"/>
</dbReference>
<protein>
    <recommendedName>
        <fullName evidence="3">DUF600 domain-containing protein</fullName>
    </recommendedName>
</protein>
<keyword evidence="2" id="KW-1185">Reference proteome</keyword>
<dbReference type="EMBL" id="JABJWC010000002">
    <property type="protein sequence ID" value="NPC65161.1"/>
    <property type="molecule type" value="Genomic_DNA"/>
</dbReference>
<proteinExistence type="predicted"/>
<reference evidence="1 2" key="1">
    <citation type="journal article" date="2020" name="Microorganisms">
        <title>Description of Komagataeibacter melaceti sp. nov. and Komagataeibacter melomenusus sp. nov. Isolated from Apple Cider Vinegar.</title>
        <authorList>
            <person name="Maric L."/>
            <person name="Cleenwerck I."/>
            <person name="Accetto T."/>
            <person name="Vandamme P."/>
            <person name="Trcek J."/>
        </authorList>
    </citation>
    <scope>NUCLEOTIDE SEQUENCE [LARGE SCALE GENOMIC DNA]</scope>
    <source>
        <strain evidence="1 2">AV436</strain>
    </source>
</reference>
<dbReference type="Proteomes" id="UP000623090">
    <property type="component" value="Unassembled WGS sequence"/>
</dbReference>
<sequence>MKKEIENFYQEIGYALVEAVGGVSKKTLLYVEGDEGYISDAIYFLNDQGTIELRMCSDALGDLLSDFWYECKNNNTQNVWRIMLYKIENEKIKVEFRYPDEVNIYEENTYRQDAVKDFFGKSDVDYSYILQQMKK</sequence>
<evidence type="ECO:0000313" key="1">
    <source>
        <dbReference type="EMBL" id="NPC65161.1"/>
    </source>
</evidence>
<dbReference type="RefSeq" id="WP_172154815.1">
    <property type="nucleotide sequence ID" value="NZ_JABJWC010000002.1"/>
</dbReference>
<name>A0ABX2AAP1_9PROT</name>
<evidence type="ECO:0008006" key="3">
    <source>
        <dbReference type="Google" id="ProtNLM"/>
    </source>
</evidence>
<organism evidence="1 2">
    <name type="scientific">Komagataeibacter melomenusus</name>
    <dbReference type="NCBI Taxonomy" id="2766578"/>
    <lineage>
        <taxon>Bacteria</taxon>
        <taxon>Pseudomonadati</taxon>
        <taxon>Pseudomonadota</taxon>
        <taxon>Alphaproteobacteria</taxon>
        <taxon>Acetobacterales</taxon>
        <taxon>Acetobacteraceae</taxon>
        <taxon>Komagataeibacter</taxon>
    </lineage>
</organism>
<dbReference type="InterPro" id="IPR036170">
    <property type="entry name" value="YezG-like_sf"/>
</dbReference>
<evidence type="ECO:0000313" key="2">
    <source>
        <dbReference type="Proteomes" id="UP000623090"/>
    </source>
</evidence>
<comment type="caution">
    <text evidence="1">The sequence shown here is derived from an EMBL/GenBank/DDBJ whole genome shotgun (WGS) entry which is preliminary data.</text>
</comment>
<accession>A0ABX2AAP1</accession>
<gene>
    <name evidence="1" type="ORF">HNW77_01810</name>
</gene>